<comment type="caution">
    <text evidence="4">The sequence shown here is derived from an EMBL/GenBank/DDBJ whole genome shotgun (WGS) entry which is preliminary data.</text>
</comment>
<dbReference type="Proteomes" id="UP001348149">
    <property type="component" value="Unassembled WGS sequence"/>
</dbReference>
<dbReference type="RefSeq" id="WP_326297139.1">
    <property type="nucleotide sequence ID" value="NZ_JAYLLH010000010.1"/>
</dbReference>
<dbReference type="PROSITE" id="PS50887">
    <property type="entry name" value="GGDEF"/>
    <property type="match status" value="1"/>
</dbReference>
<dbReference type="PROSITE" id="PS50883">
    <property type="entry name" value="EAL"/>
    <property type="match status" value="1"/>
</dbReference>
<keyword evidence="1" id="KW-0472">Membrane</keyword>
<dbReference type="Gene3D" id="3.30.70.270">
    <property type="match status" value="1"/>
</dbReference>
<dbReference type="SUPFAM" id="SSF55073">
    <property type="entry name" value="Nucleotide cyclase"/>
    <property type="match status" value="1"/>
</dbReference>
<keyword evidence="1" id="KW-1133">Transmembrane helix</keyword>
<dbReference type="InterPro" id="IPR050706">
    <property type="entry name" value="Cyclic-di-GMP_PDE-like"/>
</dbReference>
<dbReference type="SUPFAM" id="SSF141868">
    <property type="entry name" value="EAL domain-like"/>
    <property type="match status" value="1"/>
</dbReference>
<evidence type="ECO:0000259" key="3">
    <source>
        <dbReference type="PROSITE" id="PS50887"/>
    </source>
</evidence>
<name>A0ABU6HGD9_9RHOB</name>
<organism evidence="4 5">
    <name type="scientific">Mesobacterium hydrothermale</name>
    <dbReference type="NCBI Taxonomy" id="3111907"/>
    <lineage>
        <taxon>Bacteria</taxon>
        <taxon>Pseudomonadati</taxon>
        <taxon>Pseudomonadota</taxon>
        <taxon>Alphaproteobacteria</taxon>
        <taxon>Rhodobacterales</taxon>
        <taxon>Roseobacteraceae</taxon>
        <taxon>Mesobacterium</taxon>
    </lineage>
</organism>
<evidence type="ECO:0000256" key="1">
    <source>
        <dbReference type="SAM" id="Phobius"/>
    </source>
</evidence>
<sequence>MANRVSHWVTELRRRLRQMLIGPQLLAFAPALSLAAFWFGGETVLIAVALGLPVLVAAIGVDPNKEIPLSGPRAPDRLSLNDLSDRAEAAMALARRSGRNTACLLIAVSGLDRVVAASRDGTRRALLERVRSLLREGDLTAWAADGQIAVLLHPGKLDLNAVQMLAQRLQTALEDALPADRENLHFSAAIGIGMSSRLRAGAGGGALLQAARAALDEAQRAGASGIRAQRRMADPPRRVDAEPLLVGEVLQALETGRIAPWYQPIVDARSADLTGVEALARWLHPTRGVIAPAELLPALDQAGGMERLGEIMLHSACVALQAWDRAGMDIPSVSLNFSEVELRNPRLAEIVSWELDRFGLCGDRLRIEVLESVLLTESDECLVRSINALAELGCGIDLDDFGTGQTGIAALQLVPVHRLKIDRRFVTRIDRDDRQRRLVAALIGLAERMGLETVAEGVESHGEHAVLAQLGCTHLQGYGIARPMPGDQLHDWCRAHAAKLAAIPRIAGANG</sequence>
<dbReference type="CDD" id="cd01948">
    <property type="entry name" value="EAL"/>
    <property type="match status" value="1"/>
</dbReference>
<feature type="transmembrane region" description="Helical" evidence="1">
    <location>
        <begin position="20"/>
        <end position="38"/>
    </location>
</feature>
<keyword evidence="5" id="KW-1185">Reference proteome</keyword>
<evidence type="ECO:0000313" key="4">
    <source>
        <dbReference type="EMBL" id="MEC3861421.1"/>
    </source>
</evidence>
<reference evidence="4 5" key="1">
    <citation type="submission" date="2024-01" db="EMBL/GenBank/DDBJ databases">
        <title>Mesobacterium rodlantinim sp. nov., isolated from shallow sea hydrothermal systems off Kueishantao Island.</title>
        <authorList>
            <person name="Su Z."/>
            <person name="Tang K."/>
        </authorList>
    </citation>
    <scope>NUCLEOTIDE SEQUENCE [LARGE SCALE GENOMIC DNA]</scope>
    <source>
        <strain evidence="4 5">TK19101</strain>
    </source>
</reference>
<dbReference type="Pfam" id="PF00563">
    <property type="entry name" value="EAL"/>
    <property type="match status" value="1"/>
</dbReference>
<dbReference type="PANTHER" id="PTHR33121">
    <property type="entry name" value="CYCLIC DI-GMP PHOSPHODIESTERASE PDEF"/>
    <property type="match status" value="1"/>
</dbReference>
<dbReference type="InterPro" id="IPR000160">
    <property type="entry name" value="GGDEF_dom"/>
</dbReference>
<proteinExistence type="predicted"/>
<dbReference type="EMBL" id="JAYLLH010000010">
    <property type="protein sequence ID" value="MEC3861421.1"/>
    <property type="molecule type" value="Genomic_DNA"/>
</dbReference>
<dbReference type="SMART" id="SM00052">
    <property type="entry name" value="EAL"/>
    <property type="match status" value="1"/>
</dbReference>
<gene>
    <name evidence="4" type="ORF">VK792_09010</name>
</gene>
<keyword evidence="1" id="KW-0812">Transmembrane</keyword>
<dbReference type="PANTHER" id="PTHR33121:SF79">
    <property type="entry name" value="CYCLIC DI-GMP PHOSPHODIESTERASE PDED-RELATED"/>
    <property type="match status" value="1"/>
</dbReference>
<evidence type="ECO:0000313" key="5">
    <source>
        <dbReference type="Proteomes" id="UP001348149"/>
    </source>
</evidence>
<protein>
    <submittedName>
        <fullName evidence="4">Bifunctional diguanylate cyclase/phosphodiesterase</fullName>
    </submittedName>
</protein>
<dbReference type="InterPro" id="IPR001633">
    <property type="entry name" value="EAL_dom"/>
</dbReference>
<dbReference type="Gene3D" id="3.20.20.450">
    <property type="entry name" value="EAL domain"/>
    <property type="match status" value="1"/>
</dbReference>
<dbReference type="InterPro" id="IPR029787">
    <property type="entry name" value="Nucleotide_cyclase"/>
</dbReference>
<feature type="domain" description="EAL" evidence="2">
    <location>
        <begin position="242"/>
        <end position="497"/>
    </location>
</feature>
<feature type="domain" description="GGDEF" evidence="3">
    <location>
        <begin position="99"/>
        <end position="231"/>
    </location>
</feature>
<evidence type="ECO:0000259" key="2">
    <source>
        <dbReference type="PROSITE" id="PS50883"/>
    </source>
</evidence>
<dbReference type="InterPro" id="IPR043128">
    <property type="entry name" value="Rev_trsase/Diguanyl_cyclase"/>
</dbReference>
<dbReference type="InterPro" id="IPR035919">
    <property type="entry name" value="EAL_sf"/>
</dbReference>
<accession>A0ABU6HGD9</accession>